<sequence length="115" mass="12659">MGFVPHLAGSAIFGMVMHGWTGALFLPLFAFFGWFLLPVQWAVSFTQWILFVKYRRSFPWVTAALAVVAPILLASVGRLESDDGFDVAIAFASAGAASVLVSAWILWLEYQNSED</sequence>
<keyword evidence="3" id="KW-1185">Reference proteome</keyword>
<gene>
    <name evidence="2" type="ORF">TSACC_21903</name>
</gene>
<evidence type="ECO:0000256" key="1">
    <source>
        <dbReference type="SAM" id="Phobius"/>
    </source>
</evidence>
<feature type="transmembrane region" description="Helical" evidence="1">
    <location>
        <begin position="88"/>
        <end position="107"/>
    </location>
</feature>
<keyword evidence="1" id="KW-0472">Membrane</keyword>
<feature type="transmembrane region" description="Helical" evidence="1">
    <location>
        <begin position="57"/>
        <end position="76"/>
    </location>
</feature>
<dbReference type="InParanoid" id="A0A146GA73"/>
<dbReference type="Proteomes" id="UP000076023">
    <property type="component" value="Unassembled WGS sequence"/>
</dbReference>
<dbReference type="EMBL" id="BDCO01000002">
    <property type="protein sequence ID" value="GAT33486.1"/>
    <property type="molecule type" value="Genomic_DNA"/>
</dbReference>
<organism evidence="2 3">
    <name type="scientific">Terrimicrobium sacchariphilum</name>
    <dbReference type="NCBI Taxonomy" id="690879"/>
    <lineage>
        <taxon>Bacteria</taxon>
        <taxon>Pseudomonadati</taxon>
        <taxon>Verrucomicrobiota</taxon>
        <taxon>Terrimicrobiia</taxon>
        <taxon>Terrimicrobiales</taxon>
        <taxon>Terrimicrobiaceae</taxon>
        <taxon>Terrimicrobium</taxon>
    </lineage>
</organism>
<evidence type="ECO:0000313" key="3">
    <source>
        <dbReference type="Proteomes" id="UP000076023"/>
    </source>
</evidence>
<protein>
    <submittedName>
        <fullName evidence="2">Uncharacterized protein</fullName>
    </submittedName>
</protein>
<feature type="transmembrane region" description="Helical" evidence="1">
    <location>
        <begin position="12"/>
        <end position="37"/>
    </location>
</feature>
<keyword evidence="1" id="KW-0812">Transmembrane</keyword>
<name>A0A146GA73_TERSA</name>
<dbReference type="RefSeq" id="WP_153811385.1">
    <property type="nucleotide sequence ID" value="NZ_BDCO01000002.1"/>
</dbReference>
<keyword evidence="1" id="KW-1133">Transmembrane helix</keyword>
<accession>A0A146GA73</accession>
<comment type="caution">
    <text evidence="2">The sequence shown here is derived from an EMBL/GenBank/DDBJ whole genome shotgun (WGS) entry which is preliminary data.</text>
</comment>
<reference evidence="3" key="1">
    <citation type="journal article" date="2017" name="Genome Announc.">
        <title>Draft Genome Sequence of Terrimicrobium sacchariphilum NM-5T, a Facultative Anaerobic Soil Bacterium of the Class Spartobacteria.</title>
        <authorList>
            <person name="Qiu Y.L."/>
            <person name="Tourlousse D.M."/>
            <person name="Matsuura N."/>
            <person name="Ohashi A."/>
            <person name="Sekiguchi Y."/>
        </authorList>
    </citation>
    <scope>NUCLEOTIDE SEQUENCE [LARGE SCALE GENOMIC DNA]</scope>
    <source>
        <strain evidence="3">NM-5</strain>
    </source>
</reference>
<evidence type="ECO:0000313" key="2">
    <source>
        <dbReference type="EMBL" id="GAT33486.1"/>
    </source>
</evidence>
<dbReference type="AlphaFoldDB" id="A0A146GA73"/>
<proteinExistence type="predicted"/>
<dbReference type="STRING" id="690879.TSACC_21903"/>